<dbReference type="InterPro" id="IPR001128">
    <property type="entry name" value="Cyt_P450"/>
</dbReference>
<gene>
    <name evidence="15" type="ORF">OH76DRAFT_1349155</name>
</gene>
<evidence type="ECO:0000313" key="16">
    <source>
        <dbReference type="Proteomes" id="UP000256964"/>
    </source>
</evidence>
<evidence type="ECO:0000256" key="12">
    <source>
        <dbReference type="ARBA" id="ARBA00023136"/>
    </source>
</evidence>
<evidence type="ECO:0000256" key="11">
    <source>
        <dbReference type="ARBA" id="ARBA00023033"/>
    </source>
</evidence>
<evidence type="ECO:0000256" key="3">
    <source>
        <dbReference type="ARBA" id="ARBA00005179"/>
    </source>
</evidence>
<comment type="subcellular location">
    <subcellularLocation>
        <location evidence="2">Membrane</location>
        <topology evidence="2">Single-pass membrane protein</topology>
    </subcellularLocation>
</comment>
<evidence type="ECO:0000256" key="13">
    <source>
        <dbReference type="PIRSR" id="PIRSR602401-1"/>
    </source>
</evidence>
<keyword evidence="5 13" id="KW-0349">Heme</keyword>
<dbReference type="PANTHER" id="PTHR46300">
    <property type="entry name" value="P450, PUTATIVE (EUROFUNG)-RELATED-RELATED"/>
    <property type="match status" value="1"/>
</dbReference>
<dbReference type="CDD" id="cd11065">
    <property type="entry name" value="CYP64-like"/>
    <property type="match status" value="1"/>
</dbReference>
<comment type="cofactor">
    <cofactor evidence="1 13">
        <name>heme</name>
        <dbReference type="ChEBI" id="CHEBI:30413"/>
    </cofactor>
</comment>
<dbReference type="InterPro" id="IPR050364">
    <property type="entry name" value="Cytochrome_P450_fung"/>
</dbReference>
<dbReference type="PRINTS" id="PR00385">
    <property type="entry name" value="P450"/>
</dbReference>
<dbReference type="InterPro" id="IPR017972">
    <property type="entry name" value="Cyt_P450_CS"/>
</dbReference>
<sequence length="384" mass="44172">MPYSPWWRRHRRAFWQYFFPAASEQYQPVQRKSTQVFLRKLLEDPTRLVEHIRYTFTSSIIKIIYGLDVAEKNDEYIAMMEKVLEGGEAFVPGRYYVEFLPFLRHIPGWVPGAGFQKDFAEWRHAAKWVRNVMAERTKEGMVRTVDGGTSQSVLAQLVGRIDEEDSPSSSEEFEIAKNVALTSYEGQHALDTYSTLQTFFVAMASYPDVQKKAQAELDAVVGPSRLPDHSDRLGLPYINAIIKEALRWGPVLPFSLAHQSIEDMEYDGYFIPSGTILIPNTWACLHDPKNYPDPERFLPERFLRDGKLNLEVCDPARFAFGYGRRICPGRYFAEASLFINIATVLHVFDITPPLDENGRVTPIQLKMTNRIVSYAVLFQHPRHV</sequence>
<dbReference type="InterPro" id="IPR002401">
    <property type="entry name" value="Cyt_P450_E_grp-I"/>
</dbReference>
<dbReference type="OrthoDB" id="2789670at2759"/>
<evidence type="ECO:0000256" key="4">
    <source>
        <dbReference type="ARBA" id="ARBA00010617"/>
    </source>
</evidence>
<reference evidence="15 16" key="1">
    <citation type="journal article" date="2018" name="Biotechnol. Biofuels">
        <title>Integrative visual omics of the white-rot fungus Polyporus brumalis exposes the biotechnological potential of its oxidative enzymes for delignifying raw plant biomass.</title>
        <authorList>
            <person name="Miyauchi S."/>
            <person name="Rancon A."/>
            <person name="Drula E."/>
            <person name="Hage H."/>
            <person name="Chaduli D."/>
            <person name="Favel A."/>
            <person name="Grisel S."/>
            <person name="Henrissat B."/>
            <person name="Herpoel-Gimbert I."/>
            <person name="Ruiz-Duenas F.J."/>
            <person name="Chevret D."/>
            <person name="Hainaut M."/>
            <person name="Lin J."/>
            <person name="Wang M."/>
            <person name="Pangilinan J."/>
            <person name="Lipzen A."/>
            <person name="Lesage-Meessen L."/>
            <person name="Navarro D."/>
            <person name="Riley R."/>
            <person name="Grigoriev I.V."/>
            <person name="Zhou S."/>
            <person name="Raouche S."/>
            <person name="Rosso M.N."/>
        </authorList>
    </citation>
    <scope>NUCLEOTIDE SEQUENCE [LARGE SCALE GENOMIC DNA]</scope>
    <source>
        <strain evidence="15 16">BRFM 1820</strain>
    </source>
</reference>
<dbReference type="GO" id="GO:0016020">
    <property type="term" value="C:membrane"/>
    <property type="evidence" value="ECO:0007669"/>
    <property type="project" value="UniProtKB-SubCell"/>
</dbReference>
<feature type="binding site" description="axial binding residue" evidence="13">
    <location>
        <position position="327"/>
    </location>
    <ligand>
        <name>heme</name>
        <dbReference type="ChEBI" id="CHEBI:30413"/>
    </ligand>
    <ligandPart>
        <name>Fe</name>
        <dbReference type="ChEBI" id="CHEBI:18248"/>
    </ligandPart>
</feature>
<dbReference type="GO" id="GO:0016705">
    <property type="term" value="F:oxidoreductase activity, acting on paired donors, with incorporation or reduction of molecular oxygen"/>
    <property type="evidence" value="ECO:0007669"/>
    <property type="project" value="InterPro"/>
</dbReference>
<dbReference type="GO" id="GO:0004497">
    <property type="term" value="F:monooxygenase activity"/>
    <property type="evidence" value="ECO:0007669"/>
    <property type="project" value="UniProtKB-KW"/>
</dbReference>
<keyword evidence="16" id="KW-1185">Reference proteome</keyword>
<dbReference type="PRINTS" id="PR00463">
    <property type="entry name" value="EP450I"/>
</dbReference>
<comment type="similarity">
    <text evidence="4 14">Belongs to the cytochrome P450 family.</text>
</comment>
<keyword evidence="11 14" id="KW-0503">Monooxygenase</keyword>
<accession>A0A371DD29</accession>
<keyword evidence="6" id="KW-0812">Transmembrane</keyword>
<dbReference type="Gene3D" id="1.10.630.10">
    <property type="entry name" value="Cytochrome P450"/>
    <property type="match status" value="1"/>
</dbReference>
<evidence type="ECO:0000256" key="9">
    <source>
        <dbReference type="ARBA" id="ARBA00023002"/>
    </source>
</evidence>
<evidence type="ECO:0000256" key="6">
    <source>
        <dbReference type="ARBA" id="ARBA00022692"/>
    </source>
</evidence>
<name>A0A371DD29_9APHY</name>
<dbReference type="Proteomes" id="UP000256964">
    <property type="component" value="Unassembled WGS sequence"/>
</dbReference>
<dbReference type="PROSITE" id="PS00086">
    <property type="entry name" value="CYTOCHROME_P450"/>
    <property type="match status" value="1"/>
</dbReference>
<dbReference type="STRING" id="139420.A0A371DD29"/>
<keyword evidence="10 13" id="KW-0408">Iron</keyword>
<evidence type="ECO:0000313" key="15">
    <source>
        <dbReference type="EMBL" id="RDX50382.1"/>
    </source>
</evidence>
<protein>
    <submittedName>
        <fullName evidence="15">Cytochrome P450</fullName>
    </submittedName>
</protein>
<comment type="pathway">
    <text evidence="3">Secondary metabolite biosynthesis.</text>
</comment>
<keyword evidence="12" id="KW-0472">Membrane</keyword>
<evidence type="ECO:0000256" key="14">
    <source>
        <dbReference type="RuleBase" id="RU000461"/>
    </source>
</evidence>
<dbReference type="GO" id="GO:0005506">
    <property type="term" value="F:iron ion binding"/>
    <property type="evidence" value="ECO:0007669"/>
    <property type="project" value="InterPro"/>
</dbReference>
<evidence type="ECO:0000256" key="5">
    <source>
        <dbReference type="ARBA" id="ARBA00022617"/>
    </source>
</evidence>
<dbReference type="EMBL" id="KZ857400">
    <property type="protein sequence ID" value="RDX50382.1"/>
    <property type="molecule type" value="Genomic_DNA"/>
</dbReference>
<dbReference type="GO" id="GO:0020037">
    <property type="term" value="F:heme binding"/>
    <property type="evidence" value="ECO:0007669"/>
    <property type="project" value="InterPro"/>
</dbReference>
<evidence type="ECO:0000256" key="1">
    <source>
        <dbReference type="ARBA" id="ARBA00001971"/>
    </source>
</evidence>
<evidence type="ECO:0000256" key="2">
    <source>
        <dbReference type="ARBA" id="ARBA00004167"/>
    </source>
</evidence>
<organism evidence="15 16">
    <name type="scientific">Lentinus brumalis</name>
    <dbReference type="NCBI Taxonomy" id="2498619"/>
    <lineage>
        <taxon>Eukaryota</taxon>
        <taxon>Fungi</taxon>
        <taxon>Dikarya</taxon>
        <taxon>Basidiomycota</taxon>
        <taxon>Agaricomycotina</taxon>
        <taxon>Agaricomycetes</taxon>
        <taxon>Polyporales</taxon>
        <taxon>Polyporaceae</taxon>
        <taxon>Lentinus</taxon>
    </lineage>
</organism>
<dbReference type="SUPFAM" id="SSF48264">
    <property type="entry name" value="Cytochrome P450"/>
    <property type="match status" value="1"/>
</dbReference>
<evidence type="ECO:0000256" key="10">
    <source>
        <dbReference type="ARBA" id="ARBA00023004"/>
    </source>
</evidence>
<keyword evidence="7 13" id="KW-0479">Metal-binding</keyword>
<evidence type="ECO:0000256" key="8">
    <source>
        <dbReference type="ARBA" id="ARBA00022989"/>
    </source>
</evidence>
<keyword evidence="8" id="KW-1133">Transmembrane helix</keyword>
<dbReference type="InterPro" id="IPR036396">
    <property type="entry name" value="Cyt_P450_sf"/>
</dbReference>
<dbReference type="Pfam" id="PF00067">
    <property type="entry name" value="p450"/>
    <property type="match status" value="1"/>
</dbReference>
<evidence type="ECO:0000256" key="7">
    <source>
        <dbReference type="ARBA" id="ARBA00022723"/>
    </source>
</evidence>
<keyword evidence="9 14" id="KW-0560">Oxidoreductase</keyword>
<dbReference type="PANTHER" id="PTHR46300:SF7">
    <property type="entry name" value="P450, PUTATIVE (EUROFUNG)-RELATED"/>
    <property type="match status" value="1"/>
</dbReference>
<dbReference type="AlphaFoldDB" id="A0A371DD29"/>
<proteinExistence type="inferred from homology"/>